<proteinExistence type="predicted"/>
<accession>A0A822GHQ8</accession>
<evidence type="ECO:0000313" key="1">
    <source>
        <dbReference type="EMBL" id="CAF5151132.1"/>
    </source>
</evidence>
<feature type="non-terminal residue" evidence="1">
    <location>
        <position position="73"/>
    </location>
</feature>
<gene>
    <name evidence="1" type="ORF">QYT958_LOCUS48550</name>
</gene>
<protein>
    <submittedName>
        <fullName evidence="1">Uncharacterized protein</fullName>
    </submittedName>
</protein>
<sequence>DALNIASNENIFQDVIKELVQTNDIIFSSSSSTQQQQQQQPNKQKIIRITNPLLDTYLKPLISSNDAIKADLT</sequence>
<evidence type="ECO:0000313" key="2">
    <source>
        <dbReference type="Proteomes" id="UP000663848"/>
    </source>
</evidence>
<comment type="caution">
    <text evidence="1">The sequence shown here is derived from an EMBL/GenBank/DDBJ whole genome shotgun (WGS) entry which is preliminary data.</text>
</comment>
<feature type="non-terminal residue" evidence="1">
    <location>
        <position position="1"/>
    </location>
</feature>
<reference evidence="1" key="1">
    <citation type="submission" date="2021-02" db="EMBL/GenBank/DDBJ databases">
        <authorList>
            <person name="Nowell W R."/>
        </authorList>
    </citation>
    <scope>NUCLEOTIDE SEQUENCE</scope>
</reference>
<dbReference type="Proteomes" id="UP000663848">
    <property type="component" value="Unassembled WGS sequence"/>
</dbReference>
<organism evidence="1 2">
    <name type="scientific">Rotaria socialis</name>
    <dbReference type="NCBI Taxonomy" id="392032"/>
    <lineage>
        <taxon>Eukaryota</taxon>
        <taxon>Metazoa</taxon>
        <taxon>Spiralia</taxon>
        <taxon>Gnathifera</taxon>
        <taxon>Rotifera</taxon>
        <taxon>Eurotatoria</taxon>
        <taxon>Bdelloidea</taxon>
        <taxon>Philodinida</taxon>
        <taxon>Philodinidae</taxon>
        <taxon>Rotaria</taxon>
    </lineage>
</organism>
<dbReference type="AlphaFoldDB" id="A0A822GHQ8"/>
<name>A0A822GHQ8_9BILA</name>
<dbReference type="EMBL" id="CAJOBR010099474">
    <property type="protein sequence ID" value="CAF5151132.1"/>
    <property type="molecule type" value="Genomic_DNA"/>
</dbReference>